<reference evidence="2 3" key="1">
    <citation type="submission" date="2018-01" db="EMBL/GenBank/DDBJ databases">
        <title>Co-occurrence of chitin degradation, pigmentation and bioactivity in marine Pseudoalteromonas.</title>
        <authorList>
            <person name="Paulsen S."/>
            <person name="Gram L."/>
            <person name="Machado H."/>
        </authorList>
    </citation>
    <scope>NUCLEOTIDE SEQUENCE [LARGE SCALE GENOMIC DNA]</scope>
    <source>
        <strain evidence="2 3">S3663</strain>
    </source>
</reference>
<dbReference type="EMBL" id="PPSW01000077">
    <property type="protein sequence ID" value="TLX45085.1"/>
    <property type="molecule type" value="Genomic_DNA"/>
</dbReference>
<comment type="caution">
    <text evidence="2">The sequence shown here is derived from an EMBL/GenBank/DDBJ whole genome shotgun (WGS) entry which is preliminary data.</text>
</comment>
<dbReference type="Pfam" id="PF06082">
    <property type="entry name" value="YjbH"/>
    <property type="match status" value="2"/>
</dbReference>
<sequence>MSKLLPLLATGLVAFSASSLAEEQLKTYRNFTGFTGLINTTNAEVLESGNVDFSYNNMLDYRGVNYVDGHNFAFSAGLFDGLEVSGFIAANSMHDNFFNTEVKKQKQIRDLSFNAKYKIPYIPRDWVSLAIGSKDIGGAANKYRTHFAVASKELWDFRFSLGAAKSDHETGMMNGAFGGIEWMPLDWFALQVEHDAEAVNAAARLTVPKEWLFDIGELTFTSRFYSNTEYSENDSTYYGVNFTMPLSSQARKNYTEIKPAPAAVVAKNSEPADLSKPIIIKERAAEPKQSVIAKADKSEAYSAQSKNKQNVSLSSQVHRLKLALIEDGFENLSIGFNETPSVVIKFENRVFNRNDLDALGLVMGRIGEFITKEHARFLIQLEKSDIGLLNIQGSVDNYRQFIAEGVSPDLDVRQGSVATPSGMMWVGNTAEQSPYFLPRVTFSPALAATYATELGVYDFSLALRADVEVPLWKGAGVNVTMQKVVANTEDFEKGDTFNGRRLKGGLDQAVFYQALELPFNIYNLTQVGMFRNYHEYYGVINETTWISPGGRHQLSANIAKFEYQDYDASRDYYLAEYQFNWSEQDITLHASMGKFWALDEGVKVESRFWFGDSYIAIYAADTAAQQVGIAFSIPLSPRKDMSVTPYGQIKGNEAWRHGVTTRVGESHNALVRGQASKMYTRVNMERTFLNQGRNSSSYVYANLARLREAYLTYK</sequence>
<dbReference type="AlphaFoldDB" id="A0A5R9PWQ9"/>
<gene>
    <name evidence="2" type="ORF">C1E24_20820</name>
</gene>
<dbReference type="Proteomes" id="UP000309186">
    <property type="component" value="Unassembled WGS sequence"/>
</dbReference>
<dbReference type="OrthoDB" id="5392628at2"/>
<evidence type="ECO:0000313" key="2">
    <source>
        <dbReference type="EMBL" id="TLX45085.1"/>
    </source>
</evidence>
<name>A0A5R9PWQ9_9GAMM</name>
<evidence type="ECO:0008006" key="4">
    <source>
        <dbReference type="Google" id="ProtNLM"/>
    </source>
</evidence>
<evidence type="ECO:0000313" key="3">
    <source>
        <dbReference type="Proteomes" id="UP000309186"/>
    </source>
</evidence>
<feature type="chain" id="PRO_5024359660" description="YjbH domain-containing protein" evidence="1">
    <location>
        <begin position="22"/>
        <end position="714"/>
    </location>
</feature>
<proteinExistence type="predicted"/>
<feature type="signal peptide" evidence="1">
    <location>
        <begin position="1"/>
        <end position="21"/>
    </location>
</feature>
<dbReference type="InterPro" id="IPR010344">
    <property type="entry name" value="YbjH"/>
</dbReference>
<evidence type="ECO:0000256" key="1">
    <source>
        <dbReference type="SAM" id="SignalP"/>
    </source>
</evidence>
<organism evidence="2 3">
    <name type="scientific">Pseudoalteromonas phenolica</name>
    <dbReference type="NCBI Taxonomy" id="161398"/>
    <lineage>
        <taxon>Bacteria</taxon>
        <taxon>Pseudomonadati</taxon>
        <taxon>Pseudomonadota</taxon>
        <taxon>Gammaproteobacteria</taxon>
        <taxon>Alteromonadales</taxon>
        <taxon>Pseudoalteromonadaceae</taxon>
        <taxon>Pseudoalteromonas</taxon>
    </lineage>
</organism>
<protein>
    <recommendedName>
        <fullName evidence="4">YjbH domain-containing protein</fullName>
    </recommendedName>
</protein>
<keyword evidence="1" id="KW-0732">Signal</keyword>
<dbReference type="RefSeq" id="WP_138484792.1">
    <property type="nucleotide sequence ID" value="NZ_PPSW01000077.1"/>
</dbReference>
<accession>A0A5R9PWQ9</accession>